<gene>
    <name evidence="4" type="ORF">CJ255_03640</name>
</gene>
<dbReference type="GO" id="GO:0016616">
    <property type="term" value="F:oxidoreductase activity, acting on the CH-OH group of donors, NAD or NADP as acceptor"/>
    <property type="evidence" value="ECO:0007669"/>
    <property type="project" value="TreeGrafter"/>
</dbReference>
<proteinExistence type="inferred from homology"/>
<dbReference type="Proteomes" id="UP000220527">
    <property type="component" value="Unassembled WGS sequence"/>
</dbReference>
<evidence type="ECO:0000313" key="5">
    <source>
        <dbReference type="Proteomes" id="UP000220527"/>
    </source>
</evidence>
<sequence>MADQVVLITGTRKGIGRYLVEHYVRQGAIVAGCSRELPDWTLEGYTHHQADVTDERQVRALCSAIQRRHGRLDVVINNAGIASMNHALLVPSATLTRILATNVVGSFLVCREAAKVMRRHNYGRIVNFSTIAVPLRLEGEAIYAASKSAVETLTRILAKELAPFGITVNALGPTPIETDLIRGVPHDKIQQIVDQLAIRRLGTFADVSNVLDFFIRPESDYITGQVIYLGGGG</sequence>
<dbReference type="SUPFAM" id="SSF51735">
    <property type="entry name" value="NAD(P)-binding Rossmann-fold domains"/>
    <property type="match status" value="1"/>
</dbReference>
<evidence type="ECO:0000256" key="2">
    <source>
        <dbReference type="ARBA" id="ARBA00023002"/>
    </source>
</evidence>
<dbReference type="InterPro" id="IPR057326">
    <property type="entry name" value="KR_dom"/>
</dbReference>
<feature type="domain" description="Ketoreductase" evidence="3">
    <location>
        <begin position="4"/>
        <end position="174"/>
    </location>
</feature>
<name>A0A2A6RNE6_9CHLR</name>
<dbReference type="Gene3D" id="3.40.50.720">
    <property type="entry name" value="NAD(P)-binding Rossmann-like Domain"/>
    <property type="match status" value="1"/>
</dbReference>
<evidence type="ECO:0000259" key="3">
    <source>
        <dbReference type="SMART" id="SM00822"/>
    </source>
</evidence>
<comment type="caution">
    <text evidence="4">The sequence shown here is derived from an EMBL/GenBank/DDBJ whole genome shotgun (WGS) entry which is preliminary data.</text>
</comment>
<evidence type="ECO:0000256" key="1">
    <source>
        <dbReference type="ARBA" id="ARBA00006484"/>
    </source>
</evidence>
<protein>
    <submittedName>
        <fullName evidence="4">Oxidoreductase</fullName>
    </submittedName>
</protein>
<dbReference type="FunFam" id="3.40.50.720:FF:000084">
    <property type="entry name" value="Short-chain dehydrogenase reductase"/>
    <property type="match status" value="1"/>
</dbReference>
<dbReference type="PANTHER" id="PTHR42760">
    <property type="entry name" value="SHORT-CHAIN DEHYDROGENASES/REDUCTASES FAMILY MEMBER"/>
    <property type="match status" value="1"/>
</dbReference>
<dbReference type="OrthoDB" id="9803333at2"/>
<keyword evidence="5" id="KW-1185">Reference proteome</keyword>
<organism evidence="4 5">
    <name type="scientific">Candidatus Viridilinea mediisalina</name>
    <dbReference type="NCBI Taxonomy" id="2024553"/>
    <lineage>
        <taxon>Bacteria</taxon>
        <taxon>Bacillati</taxon>
        <taxon>Chloroflexota</taxon>
        <taxon>Chloroflexia</taxon>
        <taxon>Chloroflexales</taxon>
        <taxon>Chloroflexineae</taxon>
        <taxon>Oscillochloridaceae</taxon>
        <taxon>Candidatus Viridilinea</taxon>
    </lineage>
</organism>
<dbReference type="PRINTS" id="PR00080">
    <property type="entry name" value="SDRFAMILY"/>
</dbReference>
<accession>A0A2A6RNE6</accession>
<dbReference type="InterPro" id="IPR036291">
    <property type="entry name" value="NAD(P)-bd_dom_sf"/>
</dbReference>
<reference evidence="5" key="1">
    <citation type="submission" date="2017-08" db="EMBL/GenBank/DDBJ databases">
        <authorList>
            <person name="Grouzdev D.S."/>
            <person name="Gaisin V.A."/>
            <person name="Rysina M.S."/>
            <person name="Gorlenko V.M."/>
        </authorList>
    </citation>
    <scope>NUCLEOTIDE SEQUENCE [LARGE SCALE GENOMIC DNA]</scope>
    <source>
        <strain evidence="5">Kir15-3F</strain>
    </source>
</reference>
<dbReference type="RefSeq" id="WP_097642738.1">
    <property type="nucleotide sequence ID" value="NZ_NQWI01000010.1"/>
</dbReference>
<evidence type="ECO:0000313" key="4">
    <source>
        <dbReference type="EMBL" id="PDW04370.1"/>
    </source>
</evidence>
<dbReference type="AlphaFoldDB" id="A0A2A6RNE6"/>
<comment type="similarity">
    <text evidence="1">Belongs to the short-chain dehydrogenases/reductases (SDR) family.</text>
</comment>
<dbReference type="InterPro" id="IPR002347">
    <property type="entry name" value="SDR_fam"/>
</dbReference>
<dbReference type="PANTHER" id="PTHR42760:SF133">
    <property type="entry name" value="3-OXOACYL-[ACYL-CARRIER-PROTEIN] REDUCTASE"/>
    <property type="match status" value="1"/>
</dbReference>
<keyword evidence="2" id="KW-0560">Oxidoreductase</keyword>
<dbReference type="PRINTS" id="PR00081">
    <property type="entry name" value="GDHRDH"/>
</dbReference>
<dbReference type="EMBL" id="NQWI01000010">
    <property type="protein sequence ID" value="PDW04370.1"/>
    <property type="molecule type" value="Genomic_DNA"/>
</dbReference>
<dbReference type="SMART" id="SM00822">
    <property type="entry name" value="PKS_KR"/>
    <property type="match status" value="1"/>
</dbReference>
<dbReference type="Pfam" id="PF13561">
    <property type="entry name" value="adh_short_C2"/>
    <property type="match status" value="1"/>
</dbReference>
<dbReference type="CDD" id="cd05233">
    <property type="entry name" value="SDR_c"/>
    <property type="match status" value="1"/>
</dbReference>